<dbReference type="Proteomes" id="UP000664654">
    <property type="component" value="Unassembled WGS sequence"/>
</dbReference>
<dbReference type="AlphaFoldDB" id="A0A939DMH1"/>
<dbReference type="Gene3D" id="2.60.40.10">
    <property type="entry name" value="Immunoglobulins"/>
    <property type="match status" value="1"/>
</dbReference>
<evidence type="ECO:0000259" key="3">
    <source>
        <dbReference type="PROSITE" id="PS50853"/>
    </source>
</evidence>
<dbReference type="RefSeq" id="WP_206573462.1">
    <property type="nucleotide sequence ID" value="NZ_JAFKCV010000004.1"/>
</dbReference>
<dbReference type="EMBL" id="JAFKCV010000004">
    <property type="protein sequence ID" value="MBN7825352.1"/>
    <property type="molecule type" value="Genomic_DNA"/>
</dbReference>
<dbReference type="Pfam" id="PF17963">
    <property type="entry name" value="Big_9"/>
    <property type="match status" value="3"/>
</dbReference>
<dbReference type="Gene3D" id="2.60.40.2810">
    <property type="match status" value="1"/>
</dbReference>
<protein>
    <submittedName>
        <fullName evidence="4">Tandem-95 repeat protein</fullName>
    </submittedName>
</protein>
<feature type="region of interest" description="Disordered" evidence="1">
    <location>
        <begin position="216"/>
        <end position="235"/>
    </location>
</feature>
<dbReference type="NCBIfam" id="NF012211">
    <property type="entry name" value="tand_rpt_95"/>
    <property type="match status" value="3"/>
</dbReference>
<keyword evidence="2" id="KW-0732">Signal</keyword>
<dbReference type="InterPro" id="IPR003961">
    <property type="entry name" value="FN3_dom"/>
</dbReference>
<evidence type="ECO:0000256" key="2">
    <source>
        <dbReference type="SAM" id="SignalP"/>
    </source>
</evidence>
<feature type="signal peptide" evidence="2">
    <location>
        <begin position="1"/>
        <end position="19"/>
    </location>
</feature>
<dbReference type="SUPFAM" id="SSF49265">
    <property type="entry name" value="Fibronectin type III"/>
    <property type="match status" value="1"/>
</dbReference>
<comment type="caution">
    <text evidence="4">The sequence shown here is derived from an EMBL/GenBank/DDBJ whole genome shotgun (WGS) entry which is preliminary data.</text>
</comment>
<feature type="chain" id="PRO_5037459233" evidence="2">
    <location>
        <begin position="20"/>
        <end position="950"/>
    </location>
</feature>
<dbReference type="InterPro" id="IPR036116">
    <property type="entry name" value="FN3_sf"/>
</dbReference>
<feature type="region of interest" description="Disordered" evidence="1">
    <location>
        <begin position="258"/>
        <end position="277"/>
    </location>
</feature>
<gene>
    <name evidence="4" type="ORF">J0A66_08975</name>
</gene>
<evidence type="ECO:0000313" key="5">
    <source>
        <dbReference type="Proteomes" id="UP000664654"/>
    </source>
</evidence>
<dbReference type="PROSITE" id="PS50853">
    <property type="entry name" value="FN3"/>
    <property type="match status" value="1"/>
</dbReference>
<organism evidence="4 5">
    <name type="scientific">Bowmanella dokdonensis</name>
    <dbReference type="NCBI Taxonomy" id="751969"/>
    <lineage>
        <taxon>Bacteria</taxon>
        <taxon>Pseudomonadati</taxon>
        <taxon>Pseudomonadota</taxon>
        <taxon>Gammaproteobacteria</taxon>
        <taxon>Alteromonadales</taxon>
        <taxon>Alteromonadaceae</taxon>
        <taxon>Bowmanella</taxon>
    </lineage>
</organism>
<dbReference type="InterPro" id="IPR013783">
    <property type="entry name" value="Ig-like_fold"/>
</dbReference>
<name>A0A939DMH1_9ALTE</name>
<reference evidence="4" key="1">
    <citation type="submission" date="2021-03" db="EMBL/GenBank/DDBJ databases">
        <title>novel species isolated from a fishpond in China.</title>
        <authorList>
            <person name="Lu H."/>
            <person name="Cai Z."/>
        </authorList>
    </citation>
    <scope>NUCLEOTIDE SEQUENCE</scope>
    <source>
        <strain evidence="4">JCM 30855</strain>
    </source>
</reference>
<evidence type="ECO:0000313" key="4">
    <source>
        <dbReference type="EMBL" id="MBN7825352.1"/>
    </source>
</evidence>
<dbReference type="Gene3D" id="2.60.40.3440">
    <property type="match status" value="2"/>
</dbReference>
<keyword evidence="5" id="KW-1185">Reference proteome</keyword>
<dbReference type="SUPFAM" id="SSF63829">
    <property type="entry name" value="Calcium-dependent phosphotriesterase"/>
    <property type="match status" value="1"/>
</dbReference>
<feature type="domain" description="Fibronectin type-III" evidence="3">
    <location>
        <begin position="122"/>
        <end position="221"/>
    </location>
</feature>
<proteinExistence type="predicted"/>
<evidence type="ECO:0000256" key="1">
    <source>
        <dbReference type="SAM" id="MobiDB-lite"/>
    </source>
</evidence>
<sequence>MRILLVWLITTLFSLSVQAAQSSGSFLHPAAGQSFDGNLLVSVQVADSDGLNAVFITFDEQPARLYLCQSRDVCQSNFRRTLSDINPAISGLNPGVLTLTLWAMDTQGNVASLDNRTVTWQPPSLGTVEVSRSADGTSLDVSWQSSPGLLRYNLYLASQSGVNRSTYRQLPDGQARLAVRQPPQSFTGLDPLKTYYLLVTGLSGAGESALSGQITLPAPDAPPNAPPIASDDAYSTSQDQPLVVPAVSGLLVNDLDPDGDPLTVANQPASPPASGSLDLQADGSFSYTPDAGFTGQDSFSYTVLDGKGGSAQAQVTVDVTAAGINNPPDAVDDSYSLLQDQVLMVPEASGLLANDSDADGDALTVDPTPAVMPVSGSLDLNGDGSFTYSPDPGFVGQDSFTYDVLDGNGGVSQAEVSIEVTAIPGDILGDSLSITGDLLYTGLGEETAGGQIGTGRYRIGNCIQVIDTRCTMVGRYEETDLSGQQPGAQGSYAFVMTYPGIGPSPVLARSVVPNSNSLQFYDVGGATFALSLFPDQGGIIQAQYPAVPFDESIDFFAFITNPVTCNGLPVGNPCSIGEVGKVVDASLTAPLDRLEFTIPGIALVEGQSAPQAEDDQFLTGMDQVLTVEGLGVLANDLDADGALQGDSLVIRNSLNPGIGSLVGLAVDEYRQLLYLYPSFGASVQVLDRQGTPQGSFTSQGEAANDVDLDVAPRGLMLGDTQLAQGTLLQINGETGIAEIYAIDPQSGTLLAQLDPEFGSSHVVGGVYNPVSQSLFLIQDNVPAGAEANRVAEIDPQSGLVLGSFNLDPQQYSVSFGDIGVNQQTGHLYLVSSIRSEMAEYDTQGTLIRTLPLPAGVGTISGLAVNASGDLIWMASTSGQVFELGLANQASLPTLTVTLVQEPAHGTLTLEPGGGFQYTPATGFTGQDSFTYQVRDSFGLISLAQASIQVQ</sequence>
<accession>A0A939DMH1</accession>